<dbReference type="Pfam" id="PF16861">
    <property type="entry name" value="Carbam_trans_C"/>
    <property type="match status" value="1"/>
</dbReference>
<dbReference type="AlphaFoldDB" id="A0A0F8YTF6"/>
<comment type="caution">
    <text evidence="4">The sequence shown here is derived from an EMBL/GenBank/DDBJ whole genome shotgun (WGS) entry which is preliminary data.</text>
</comment>
<evidence type="ECO:0000256" key="1">
    <source>
        <dbReference type="ARBA" id="ARBA00006129"/>
    </source>
</evidence>
<dbReference type="InterPro" id="IPR038152">
    <property type="entry name" value="Carbam_trans_C_sf"/>
</dbReference>
<feature type="domain" description="Carbamoyltransferase" evidence="2">
    <location>
        <begin position="29"/>
        <end position="74"/>
    </location>
</feature>
<comment type="similarity">
    <text evidence="1">Belongs to the NodU/CmcH family.</text>
</comment>
<evidence type="ECO:0000313" key="4">
    <source>
        <dbReference type="EMBL" id="KKK57354.1"/>
    </source>
</evidence>
<feature type="non-terminal residue" evidence="4">
    <location>
        <position position="1"/>
    </location>
</feature>
<protein>
    <recommendedName>
        <fullName evidence="5">Carbamoyltransferase C-terminal domain-containing protein</fullName>
    </recommendedName>
</protein>
<dbReference type="PANTHER" id="PTHR34847:SF1">
    <property type="entry name" value="NODULATION PROTEIN U"/>
    <property type="match status" value="1"/>
</dbReference>
<reference evidence="4" key="1">
    <citation type="journal article" date="2015" name="Nature">
        <title>Complex archaea that bridge the gap between prokaryotes and eukaryotes.</title>
        <authorList>
            <person name="Spang A."/>
            <person name="Saw J.H."/>
            <person name="Jorgensen S.L."/>
            <person name="Zaremba-Niedzwiedzka K."/>
            <person name="Martijn J."/>
            <person name="Lind A.E."/>
            <person name="van Eijk R."/>
            <person name="Schleper C."/>
            <person name="Guy L."/>
            <person name="Ettema T.J."/>
        </authorList>
    </citation>
    <scope>NUCLEOTIDE SEQUENCE</scope>
</reference>
<evidence type="ECO:0000259" key="2">
    <source>
        <dbReference type="Pfam" id="PF02543"/>
    </source>
</evidence>
<dbReference type="Pfam" id="PF02543">
    <property type="entry name" value="Carbam_trans_N"/>
    <property type="match status" value="1"/>
</dbReference>
<name>A0A0F8YTF6_9ZZZZ</name>
<accession>A0A0F8YTF6</accession>
<dbReference type="EMBL" id="LAZR01064526">
    <property type="protein sequence ID" value="KKK57354.1"/>
    <property type="molecule type" value="Genomic_DNA"/>
</dbReference>
<feature type="domain" description="Carbamoyltransferase C-terminal" evidence="3">
    <location>
        <begin position="128"/>
        <end position="291"/>
    </location>
</feature>
<dbReference type="GO" id="GO:0003824">
    <property type="term" value="F:catalytic activity"/>
    <property type="evidence" value="ECO:0007669"/>
    <property type="project" value="InterPro"/>
</dbReference>
<dbReference type="Gene3D" id="3.90.870.20">
    <property type="entry name" value="Carbamoyltransferase, C-terminal domain"/>
    <property type="match status" value="1"/>
</dbReference>
<evidence type="ECO:0008006" key="5">
    <source>
        <dbReference type="Google" id="ProtNLM"/>
    </source>
</evidence>
<gene>
    <name evidence="4" type="ORF">LCGC14_3055300</name>
</gene>
<sequence>GIQVLLAPNMPPKRPPCCCDVAALLNCSCKAVCISGGVAMNSVMMGKFYEWYPCIKRIYIPPTPYDAGCAVGAAQYLWHHIQDKPRIKWNDNYSAYGGFSYSKERIADDLLCHKNIKQSIVNDNNVINLLDEQKIISVYGGRSETGRRALGNRSILADPRRIEMKNKINEKVKHRQWFRPFAPSILREDVKDWFIRDIDSPYMSFVVKFKDNMKDKVLAVVHKDDSARLQTVTEKDNNWYYNFIKKWKTKTGIPILLNTSFNDREPIVETPKHAIKCFLSTDIDYLYFYEYQILVEKIIK</sequence>
<proteinExistence type="inferred from homology"/>
<dbReference type="InterPro" id="IPR031730">
    <property type="entry name" value="Carbam_trans_C"/>
</dbReference>
<dbReference type="Gene3D" id="3.30.420.40">
    <property type="match status" value="1"/>
</dbReference>
<dbReference type="PANTHER" id="PTHR34847">
    <property type="entry name" value="NODULATION PROTEIN U"/>
    <property type="match status" value="1"/>
</dbReference>
<dbReference type="InterPro" id="IPR051338">
    <property type="entry name" value="NodU/CmcH_Carbamoyltrnsfr"/>
</dbReference>
<evidence type="ECO:0000259" key="3">
    <source>
        <dbReference type="Pfam" id="PF16861"/>
    </source>
</evidence>
<dbReference type="InterPro" id="IPR003696">
    <property type="entry name" value="Carbtransf_dom"/>
</dbReference>
<organism evidence="4">
    <name type="scientific">marine sediment metagenome</name>
    <dbReference type="NCBI Taxonomy" id="412755"/>
    <lineage>
        <taxon>unclassified sequences</taxon>
        <taxon>metagenomes</taxon>
        <taxon>ecological metagenomes</taxon>
    </lineage>
</organism>